<comment type="subcellular location">
    <subcellularLocation>
        <location evidence="1">Cell membrane</location>
        <topology evidence="1">Multi-pass membrane protein</topology>
    </subcellularLocation>
</comment>
<protein>
    <submittedName>
        <fullName evidence="7">Oligosaccharide flippase family protein</fullName>
    </submittedName>
</protein>
<keyword evidence="8" id="KW-1185">Reference proteome</keyword>
<evidence type="ECO:0000256" key="5">
    <source>
        <dbReference type="ARBA" id="ARBA00023136"/>
    </source>
</evidence>
<feature type="transmembrane region" description="Helical" evidence="6">
    <location>
        <begin position="156"/>
        <end position="177"/>
    </location>
</feature>
<feature type="transmembrane region" description="Helical" evidence="6">
    <location>
        <begin position="89"/>
        <end position="109"/>
    </location>
</feature>
<evidence type="ECO:0000256" key="4">
    <source>
        <dbReference type="ARBA" id="ARBA00022989"/>
    </source>
</evidence>
<evidence type="ECO:0000313" key="7">
    <source>
        <dbReference type="EMBL" id="USJ29021.1"/>
    </source>
</evidence>
<keyword evidence="5 6" id="KW-0472">Membrane</keyword>
<dbReference type="InterPro" id="IPR050833">
    <property type="entry name" value="Poly_Biosynth_Transport"/>
</dbReference>
<dbReference type="PANTHER" id="PTHR30250">
    <property type="entry name" value="PST FAMILY PREDICTED COLANIC ACID TRANSPORTER"/>
    <property type="match status" value="1"/>
</dbReference>
<proteinExistence type="predicted"/>
<evidence type="ECO:0000256" key="6">
    <source>
        <dbReference type="SAM" id="Phobius"/>
    </source>
</evidence>
<feature type="transmembrane region" description="Helical" evidence="6">
    <location>
        <begin position="370"/>
        <end position="389"/>
    </location>
</feature>
<organism evidence="7 8">
    <name type="scientific">Dyadobacter chenhuakuii</name>
    <dbReference type="NCBI Taxonomy" id="2909339"/>
    <lineage>
        <taxon>Bacteria</taxon>
        <taxon>Pseudomonadati</taxon>
        <taxon>Bacteroidota</taxon>
        <taxon>Cytophagia</taxon>
        <taxon>Cytophagales</taxon>
        <taxon>Spirosomataceae</taxon>
        <taxon>Dyadobacter</taxon>
    </lineage>
</organism>
<dbReference type="Pfam" id="PF01943">
    <property type="entry name" value="Polysacc_synt"/>
    <property type="match status" value="1"/>
</dbReference>
<keyword evidence="2" id="KW-1003">Cell membrane</keyword>
<feature type="transmembrane region" description="Helical" evidence="6">
    <location>
        <begin position="395"/>
        <end position="415"/>
    </location>
</feature>
<evidence type="ECO:0000313" key="8">
    <source>
        <dbReference type="Proteomes" id="UP001055420"/>
    </source>
</evidence>
<evidence type="ECO:0000256" key="3">
    <source>
        <dbReference type="ARBA" id="ARBA00022692"/>
    </source>
</evidence>
<feature type="transmembrane region" description="Helical" evidence="6">
    <location>
        <begin position="183"/>
        <end position="202"/>
    </location>
</feature>
<feature type="transmembrane region" description="Helical" evidence="6">
    <location>
        <begin position="255"/>
        <end position="282"/>
    </location>
</feature>
<dbReference type="PANTHER" id="PTHR30250:SF11">
    <property type="entry name" value="O-ANTIGEN TRANSPORTER-RELATED"/>
    <property type="match status" value="1"/>
</dbReference>
<dbReference type="Proteomes" id="UP001055420">
    <property type="component" value="Chromosome"/>
</dbReference>
<keyword evidence="4 6" id="KW-1133">Transmembrane helix</keyword>
<feature type="transmembrane region" description="Helical" evidence="6">
    <location>
        <begin position="341"/>
        <end position="363"/>
    </location>
</feature>
<feature type="transmembrane region" description="Helical" evidence="6">
    <location>
        <begin position="55"/>
        <end position="77"/>
    </location>
</feature>
<evidence type="ECO:0000256" key="2">
    <source>
        <dbReference type="ARBA" id="ARBA00022475"/>
    </source>
</evidence>
<reference evidence="7" key="1">
    <citation type="submission" date="2022-06" db="EMBL/GenBank/DDBJ databases">
        <title>Novel species in genus Dyadobacter.</title>
        <authorList>
            <person name="Ma C."/>
        </authorList>
    </citation>
    <scope>NUCLEOTIDE SEQUENCE</scope>
    <source>
        <strain evidence="7">CY22</strain>
    </source>
</reference>
<dbReference type="InterPro" id="IPR002797">
    <property type="entry name" value="Polysacc_synth"/>
</dbReference>
<gene>
    <name evidence="7" type="ORF">NFI80_14165</name>
</gene>
<accession>A0ABY4XFI4</accession>
<keyword evidence="3 6" id="KW-0812">Transmembrane</keyword>
<feature type="transmembrane region" description="Helical" evidence="6">
    <location>
        <begin position="303"/>
        <end position="321"/>
    </location>
</feature>
<dbReference type="RefSeq" id="WP_235162644.1">
    <property type="nucleotide sequence ID" value="NZ_CP098805.1"/>
</dbReference>
<name>A0ABY4XFI4_9BACT</name>
<dbReference type="EMBL" id="CP098805">
    <property type="protein sequence ID" value="USJ29021.1"/>
    <property type="molecule type" value="Genomic_DNA"/>
</dbReference>
<evidence type="ECO:0000256" key="1">
    <source>
        <dbReference type="ARBA" id="ARBA00004651"/>
    </source>
</evidence>
<sequence>MKQRIGSIQKHPLVKNSLLYVLTDAVNKAVPFLLLPLLTHYLLPADYGIVANYNVYVNFLAIFIGLSVQSIISVNFYKLDKAEIGKYIFNIFFVITTTLTTCGLVIFLFNKQIEEFLSVTQIFVVSGLAIGLSQVLSSISLIIWRLEERPLAFGGYQISQTICDVVISLILITMFNMGWRGRLIGIGTSSVIYGFISIFLLWKRGYLNAFYNKSYIKEILGFCLPLVPHALSIWARAGSDRLIVSKLAGVSASGIYAAGFQFGLLISFLTLAFNNAYAPFVYKSLSISDESILESKKQKLVRFTYLYIVALLGLTFIASIASNFAIDNYLSAKYADAKMYVGWALFSQAFQGVYLMYASFIFFVKRSGSLAIVTFVCSSLQVALSYYLVKSVGPIGAAYSNFAISVLNTAIVMILSAKVYPMPWLNFRVIFAR</sequence>
<feature type="transmembrane region" description="Helical" evidence="6">
    <location>
        <begin position="121"/>
        <end position="144"/>
    </location>
</feature>